<evidence type="ECO:0000259" key="1">
    <source>
        <dbReference type="PROSITE" id="PS51340"/>
    </source>
</evidence>
<dbReference type="RefSeq" id="WP_068702638.1">
    <property type="nucleotide sequence ID" value="NZ_MAKX01000001.1"/>
</dbReference>
<comment type="caution">
    <text evidence="2">The sequence shown here is derived from an EMBL/GenBank/DDBJ whole genome shotgun (WGS) entry which is preliminary data.</text>
</comment>
<evidence type="ECO:0000313" key="2">
    <source>
        <dbReference type="EMBL" id="OCK43847.1"/>
    </source>
</evidence>
<protein>
    <submittedName>
        <fullName evidence="2">Sulfurase</fullName>
    </submittedName>
</protein>
<dbReference type="OrthoDB" id="9786134at2"/>
<keyword evidence="3" id="KW-1185">Reference proteome</keyword>
<dbReference type="GO" id="GO:0003824">
    <property type="term" value="F:catalytic activity"/>
    <property type="evidence" value="ECO:0007669"/>
    <property type="project" value="InterPro"/>
</dbReference>
<dbReference type="SUPFAM" id="SSF50800">
    <property type="entry name" value="PK beta-barrel domain-like"/>
    <property type="match status" value="1"/>
</dbReference>
<evidence type="ECO:0000313" key="3">
    <source>
        <dbReference type="Proteomes" id="UP000093186"/>
    </source>
</evidence>
<dbReference type="AlphaFoldDB" id="A0A1B9Y209"/>
<dbReference type="InterPro" id="IPR005302">
    <property type="entry name" value="MoCF_Sase_C"/>
</dbReference>
<proteinExistence type="predicted"/>
<accession>A0A1B9Y209</accession>
<dbReference type="PANTHER" id="PTHR30212">
    <property type="entry name" value="PROTEIN YIIM"/>
    <property type="match status" value="1"/>
</dbReference>
<organism evidence="2 3">
    <name type="scientific">Tenacibaculum soleae</name>
    <dbReference type="NCBI Taxonomy" id="447689"/>
    <lineage>
        <taxon>Bacteria</taxon>
        <taxon>Pseudomonadati</taxon>
        <taxon>Bacteroidota</taxon>
        <taxon>Flavobacteriia</taxon>
        <taxon>Flavobacteriales</taxon>
        <taxon>Flavobacteriaceae</taxon>
        <taxon>Tenacibaculum</taxon>
    </lineage>
</organism>
<dbReference type="Gene3D" id="2.40.33.20">
    <property type="entry name" value="PK beta-barrel domain-like"/>
    <property type="match status" value="1"/>
</dbReference>
<dbReference type="Proteomes" id="UP000093186">
    <property type="component" value="Unassembled WGS sequence"/>
</dbReference>
<dbReference type="PROSITE" id="PS51340">
    <property type="entry name" value="MOSC"/>
    <property type="match status" value="1"/>
</dbReference>
<dbReference type="InterPro" id="IPR052353">
    <property type="entry name" value="Benzoxazolinone_Detox_Enz"/>
</dbReference>
<dbReference type="PANTHER" id="PTHR30212:SF2">
    <property type="entry name" value="PROTEIN YIIM"/>
    <property type="match status" value="1"/>
</dbReference>
<gene>
    <name evidence="2" type="ORF">BA195_03885</name>
</gene>
<dbReference type="GO" id="GO:0030151">
    <property type="term" value="F:molybdenum ion binding"/>
    <property type="evidence" value="ECO:0007669"/>
    <property type="project" value="InterPro"/>
</dbReference>
<reference evidence="2 3" key="1">
    <citation type="submission" date="2016-06" db="EMBL/GenBank/DDBJ databases">
        <title>Draft Genome Sequence of Tenacibaculum soleae UCD-KL19.</title>
        <authorList>
            <person name="Eisen J.A."/>
            <person name="Coil D.A."/>
            <person name="Lujan K.M."/>
        </authorList>
    </citation>
    <scope>NUCLEOTIDE SEQUENCE [LARGE SCALE GENOMIC DNA]</scope>
    <source>
        <strain evidence="2 3">UCD-KL19</strain>
    </source>
</reference>
<dbReference type="GO" id="GO:0030170">
    <property type="term" value="F:pyridoxal phosphate binding"/>
    <property type="evidence" value="ECO:0007669"/>
    <property type="project" value="InterPro"/>
</dbReference>
<feature type="domain" description="MOSC" evidence="1">
    <location>
        <begin position="28"/>
        <end position="163"/>
    </location>
</feature>
<sequence>MKIVSTNIGSRKDVNWKGEIIVTGIFKYSVQTPVFLEIEDVVGDVVCDRENHGGIDQAVYAYSLKHYEYWKTLYPNLDWQLGMFGENLTIDDLDESKIHVGDTYKVGEAIVEVTKPRLPCLKLGIRFNNMKIVKQFWKQNLPGTYFKIIQTGFVKKGDEFKLIKSCPENPTITEVYKLKRVEKKHSL</sequence>
<dbReference type="InterPro" id="IPR011037">
    <property type="entry name" value="Pyrv_Knase-like_insert_dom_sf"/>
</dbReference>
<dbReference type="STRING" id="447689.BA195_03885"/>
<dbReference type="EMBL" id="MAKX01000001">
    <property type="protein sequence ID" value="OCK43847.1"/>
    <property type="molecule type" value="Genomic_DNA"/>
</dbReference>
<name>A0A1B9Y209_9FLAO</name>
<dbReference type="Pfam" id="PF03473">
    <property type="entry name" value="MOSC"/>
    <property type="match status" value="1"/>
</dbReference>